<dbReference type="EMBL" id="KD026113">
    <property type="protein sequence ID" value="EMS66882.1"/>
    <property type="molecule type" value="Genomic_DNA"/>
</dbReference>
<dbReference type="GO" id="GO:0003723">
    <property type="term" value="F:RNA binding"/>
    <property type="evidence" value="ECO:0007669"/>
    <property type="project" value="InterPro"/>
</dbReference>
<protein>
    <recommendedName>
        <fullName evidence="3">Pentatricopeptide repeat-containing protein</fullName>
    </recommendedName>
</protein>
<feature type="region of interest" description="Disordered" evidence="1">
    <location>
        <begin position="1"/>
        <end position="28"/>
    </location>
</feature>
<dbReference type="STRING" id="4572.M8A3D1"/>
<dbReference type="FunFam" id="1.25.40.10:FF:001080">
    <property type="entry name" value="Pentatricopeptide repeat-containing protein"/>
    <property type="match status" value="1"/>
</dbReference>
<gene>
    <name evidence="2" type="ORF">TRIUR3_05694</name>
</gene>
<sequence length="563" mass="61709">MEWPDQEGRETRDEWQGGNRGQRKREGKYERRAYVRWANVGISRCRWDKRNRQATTQIEKEGPSENIGKEGQSSFQLQLRQLWKWSCGEGLRVGKQMRGAETSSWMKQLASSSRQGRHGHALHLFFTRLSLQASIAGTVDPYPASVPTALRACAHLADAASGRLIHALVLTRPALASDKVVATALLDMYAKCGLIPSARKVFDEMPARDLVVWNALLAGYARHGLPEHALALAVKMRGLGLSPDLVTWNAAVSGFAMAGDGRMASDLVGAMQEDGFQPDVVTWTTLVSGSVLNFQYGRARTLFREMVAGGARVLPSSATLSSILPAFAGVGDTKHGKEVHGYAVVTGVEQELTVSSALVDMYAKSGLVHEACRLFDKMAERSTVTWNSMIFGLANSGHCREAVSLFDRMLGEEATPDHLTFTAVLTACSYGGMVEAGKALYQRMRDERGIVPRLEHYACMVHLLGRAGRLVEAHDFIRAMPVEPDCFVWGALLGACRSHGNVELAELAASRVRTVEPENAASYVLLSGALADAGKQNDVLKIKRLVKRRRLKKLDGCSWLETS</sequence>
<dbReference type="AlphaFoldDB" id="M8A3D1"/>
<evidence type="ECO:0008006" key="3">
    <source>
        <dbReference type="Google" id="ProtNLM"/>
    </source>
</evidence>
<dbReference type="Pfam" id="PF13041">
    <property type="entry name" value="PPR_2"/>
    <property type="match status" value="2"/>
</dbReference>
<dbReference type="eggNOG" id="KOG4197">
    <property type="taxonomic scope" value="Eukaryota"/>
</dbReference>
<dbReference type="Pfam" id="PF20431">
    <property type="entry name" value="E_motif"/>
    <property type="match status" value="1"/>
</dbReference>
<dbReference type="Gene3D" id="1.25.40.10">
    <property type="entry name" value="Tetratricopeptide repeat domain"/>
    <property type="match status" value="3"/>
</dbReference>
<dbReference type="Pfam" id="PF01535">
    <property type="entry name" value="PPR"/>
    <property type="match status" value="3"/>
</dbReference>
<evidence type="ECO:0000313" key="2">
    <source>
        <dbReference type="EMBL" id="EMS66882.1"/>
    </source>
</evidence>
<dbReference type="InterPro" id="IPR011990">
    <property type="entry name" value="TPR-like_helical_dom_sf"/>
</dbReference>
<dbReference type="InterPro" id="IPR046960">
    <property type="entry name" value="PPR_At4g14850-like_plant"/>
</dbReference>
<proteinExistence type="predicted"/>
<evidence type="ECO:0000256" key="1">
    <source>
        <dbReference type="SAM" id="MobiDB-lite"/>
    </source>
</evidence>
<dbReference type="PANTHER" id="PTHR47926">
    <property type="entry name" value="PENTATRICOPEPTIDE REPEAT-CONTAINING PROTEIN"/>
    <property type="match status" value="1"/>
</dbReference>
<dbReference type="PANTHER" id="PTHR47926:SF487">
    <property type="entry name" value="REPEAT (TPR)-LIKE SUPERFAMILY PROTEIN, PUTATIVE-RELATED"/>
    <property type="match status" value="1"/>
</dbReference>
<dbReference type="GO" id="GO:0009451">
    <property type="term" value="P:RNA modification"/>
    <property type="evidence" value="ECO:0007669"/>
    <property type="project" value="InterPro"/>
</dbReference>
<feature type="compositionally biased region" description="Basic and acidic residues" evidence="1">
    <location>
        <begin position="1"/>
        <end position="15"/>
    </location>
</feature>
<dbReference type="OMA" id="YPNSATI"/>
<reference evidence="2" key="1">
    <citation type="journal article" date="2013" name="Nature">
        <title>Draft genome of the wheat A-genome progenitor Triticum urartu.</title>
        <authorList>
            <person name="Ling H.Q."/>
            <person name="Zhao S."/>
            <person name="Liu D."/>
            <person name="Wang J."/>
            <person name="Sun H."/>
            <person name="Zhang C."/>
            <person name="Fan H."/>
            <person name="Li D."/>
            <person name="Dong L."/>
            <person name="Tao Y."/>
            <person name="Gao C."/>
            <person name="Wu H."/>
            <person name="Li Y."/>
            <person name="Cui Y."/>
            <person name="Guo X."/>
            <person name="Zheng S."/>
            <person name="Wang B."/>
            <person name="Yu K."/>
            <person name="Liang Q."/>
            <person name="Yang W."/>
            <person name="Lou X."/>
            <person name="Chen J."/>
            <person name="Feng M."/>
            <person name="Jian J."/>
            <person name="Zhang X."/>
            <person name="Luo G."/>
            <person name="Jiang Y."/>
            <person name="Liu J."/>
            <person name="Wang Z."/>
            <person name="Sha Y."/>
            <person name="Zhang B."/>
            <person name="Wu H."/>
            <person name="Tang D."/>
            <person name="Shen Q."/>
            <person name="Xue P."/>
            <person name="Zou S."/>
            <person name="Wang X."/>
            <person name="Liu X."/>
            <person name="Wang F."/>
            <person name="Yang Y."/>
            <person name="An X."/>
            <person name="Dong Z."/>
            <person name="Zhang K."/>
            <person name="Zhang X."/>
            <person name="Luo M.C."/>
            <person name="Dvorak J."/>
            <person name="Tong Y."/>
            <person name="Wang J."/>
            <person name="Yang H."/>
            <person name="Li Z."/>
            <person name="Wang D."/>
            <person name="Zhang A."/>
            <person name="Wang J."/>
        </authorList>
    </citation>
    <scope>NUCLEOTIDE SEQUENCE</scope>
</reference>
<dbReference type="InterPro" id="IPR002885">
    <property type="entry name" value="PPR_rpt"/>
</dbReference>
<name>M8A3D1_TRIUA</name>
<accession>M8A3D1</accession>
<dbReference type="InterPro" id="IPR046848">
    <property type="entry name" value="E_motif"/>
</dbReference>
<organism evidence="2">
    <name type="scientific">Triticum urartu</name>
    <name type="common">Red wild einkorn</name>
    <name type="synonym">Crithodium urartu</name>
    <dbReference type="NCBI Taxonomy" id="4572"/>
    <lineage>
        <taxon>Eukaryota</taxon>
        <taxon>Viridiplantae</taxon>
        <taxon>Streptophyta</taxon>
        <taxon>Embryophyta</taxon>
        <taxon>Tracheophyta</taxon>
        <taxon>Spermatophyta</taxon>
        <taxon>Magnoliopsida</taxon>
        <taxon>Liliopsida</taxon>
        <taxon>Poales</taxon>
        <taxon>Poaceae</taxon>
        <taxon>BOP clade</taxon>
        <taxon>Pooideae</taxon>
        <taxon>Triticodae</taxon>
        <taxon>Triticeae</taxon>
        <taxon>Triticinae</taxon>
        <taxon>Triticum</taxon>
    </lineage>
</organism>
<dbReference type="NCBIfam" id="TIGR00756">
    <property type="entry name" value="PPR"/>
    <property type="match status" value="5"/>
</dbReference>
<dbReference type="PROSITE" id="PS51375">
    <property type="entry name" value="PPR"/>
    <property type="match status" value="3"/>
</dbReference>
<dbReference type="FunFam" id="1.25.40.10:FF:001210">
    <property type="entry name" value="Pentatricopeptide repeat-containing protein"/>
    <property type="match status" value="1"/>
</dbReference>